<proteinExistence type="predicted"/>
<dbReference type="RefSeq" id="WP_345591174.1">
    <property type="nucleotide sequence ID" value="NZ_BAABJG010000027.1"/>
</dbReference>
<evidence type="ECO:0000313" key="1">
    <source>
        <dbReference type="EMBL" id="MFD1218885.1"/>
    </source>
</evidence>
<reference evidence="2" key="1">
    <citation type="journal article" date="2019" name="Int. J. Syst. Evol. Microbiol.">
        <title>The Global Catalogue of Microorganisms (GCM) 10K type strain sequencing project: providing services to taxonomists for standard genome sequencing and annotation.</title>
        <authorList>
            <consortium name="The Broad Institute Genomics Platform"/>
            <consortium name="The Broad Institute Genome Sequencing Center for Infectious Disease"/>
            <person name="Wu L."/>
            <person name="Ma J."/>
        </authorList>
    </citation>
    <scope>NUCLEOTIDE SEQUENCE [LARGE SCALE GENOMIC DNA]</scope>
    <source>
        <strain evidence="2">CCUG 53270</strain>
    </source>
</reference>
<name>A0ABW3UED1_9BACL</name>
<protein>
    <submittedName>
        <fullName evidence="1">Uncharacterized protein</fullName>
    </submittedName>
</protein>
<dbReference type="Proteomes" id="UP001597180">
    <property type="component" value="Unassembled WGS sequence"/>
</dbReference>
<accession>A0ABW3UED1</accession>
<evidence type="ECO:0000313" key="2">
    <source>
        <dbReference type="Proteomes" id="UP001597180"/>
    </source>
</evidence>
<dbReference type="EMBL" id="JBHTLU010000007">
    <property type="protein sequence ID" value="MFD1218885.1"/>
    <property type="molecule type" value="Genomic_DNA"/>
</dbReference>
<organism evidence="1 2">
    <name type="scientific">Paenibacillus vulneris</name>
    <dbReference type="NCBI Taxonomy" id="1133364"/>
    <lineage>
        <taxon>Bacteria</taxon>
        <taxon>Bacillati</taxon>
        <taxon>Bacillota</taxon>
        <taxon>Bacilli</taxon>
        <taxon>Bacillales</taxon>
        <taxon>Paenibacillaceae</taxon>
        <taxon>Paenibacillus</taxon>
    </lineage>
</organism>
<comment type="caution">
    <text evidence="1">The sequence shown here is derived from an EMBL/GenBank/DDBJ whole genome shotgun (WGS) entry which is preliminary data.</text>
</comment>
<keyword evidence="2" id="KW-1185">Reference proteome</keyword>
<gene>
    <name evidence="1" type="ORF">ACFQ4B_02030</name>
</gene>
<sequence length="230" mass="26819">MGNERLAFVCKACKQTAERCLHDKEGFDIVAFEEIMEWSNFSQDVPDLGTRYWERSSFPPIAGEMKKVQVHFPFNMSVGEKFWTLFRPALSSFNGWEDHPDEIESSAMIRCSFDSVIAKTDERAWINIKAEEVILLNCIDKTFKQRNGEGYLDYFHSFEKPYMTKYNDWILFQASAQSNLGVWALVKRKLCKSTMIAYGEWEFHSSKVYCGNLLLSEDELNELMGRSEIY</sequence>